<sequence length="179" mass="19334">MIKPNSFNHHKLSYVALISVATVLLATVRTPLLGVGAASTTKGSQYQVTSMANRPAQLQTDGLPNANYGYVEGNKWYFAQYITPSDSQNIANIGGLPDFLATDNVTKMGIDAAIQAIANHIGAGQYVTAYMLYSAIFSDYMTPFKKAAALNRGVYVVTEVDVTNPTAGTNYVEYRIASY</sequence>
<reference evidence="1 2" key="1">
    <citation type="submission" date="2019-05" db="EMBL/GenBank/DDBJ databases">
        <title>Genome-based reclassification of Lactobacillus casei as Lactobacillus casei subsp. casei. subsp.nov., description of Lactobacillus casei subsp. zeae subsp. nov., and emended description of Lactobacillus casei.</title>
        <authorList>
            <person name="Huang C.-H."/>
        </authorList>
    </citation>
    <scope>NUCLEOTIDE SEQUENCE [LARGE SCALE GENOMIC DNA]</scope>
    <source>
        <strain evidence="1 2">CRBIP24.44</strain>
    </source>
</reference>
<name>A0A5R8LR03_LACZE</name>
<protein>
    <submittedName>
        <fullName evidence="1">Uncharacterized protein</fullName>
    </submittedName>
</protein>
<evidence type="ECO:0000313" key="2">
    <source>
        <dbReference type="Proteomes" id="UP000309885"/>
    </source>
</evidence>
<comment type="caution">
    <text evidence="1">The sequence shown here is derived from an EMBL/GenBank/DDBJ whole genome shotgun (WGS) entry which is preliminary data.</text>
</comment>
<dbReference type="AlphaFoldDB" id="A0A5R8LR03"/>
<dbReference type="RefSeq" id="WP_138130570.1">
    <property type="nucleotide sequence ID" value="NZ_VBWO01000005.1"/>
</dbReference>
<organism evidence="1 2">
    <name type="scientific">Lacticaseibacillus zeae</name>
    <name type="common">Lactobacillus zeae</name>
    <dbReference type="NCBI Taxonomy" id="57037"/>
    <lineage>
        <taxon>Bacteria</taxon>
        <taxon>Bacillati</taxon>
        <taxon>Bacillota</taxon>
        <taxon>Bacilli</taxon>
        <taxon>Lactobacillales</taxon>
        <taxon>Lactobacillaceae</taxon>
        <taxon>Lacticaseibacillus</taxon>
    </lineage>
</organism>
<gene>
    <name evidence="1" type="ORF">FEI15_06415</name>
</gene>
<accession>A0A5R8LR03</accession>
<dbReference type="Proteomes" id="UP000309885">
    <property type="component" value="Unassembled WGS sequence"/>
</dbReference>
<evidence type="ECO:0000313" key="1">
    <source>
        <dbReference type="EMBL" id="TLF39588.1"/>
    </source>
</evidence>
<dbReference type="EMBL" id="VBWO01000005">
    <property type="protein sequence ID" value="TLF39588.1"/>
    <property type="molecule type" value="Genomic_DNA"/>
</dbReference>
<proteinExistence type="predicted"/>